<dbReference type="AlphaFoldDB" id="A0A507ZQG7"/>
<feature type="domain" description="Rhodanese" evidence="1">
    <location>
        <begin position="15"/>
        <end position="103"/>
    </location>
</feature>
<comment type="caution">
    <text evidence="2">The sequence shown here is derived from an EMBL/GenBank/DDBJ whole genome shotgun (WGS) entry which is preliminary data.</text>
</comment>
<dbReference type="Proteomes" id="UP000317169">
    <property type="component" value="Unassembled WGS sequence"/>
</dbReference>
<dbReference type="PROSITE" id="PS50206">
    <property type="entry name" value="RHODANESE_3"/>
    <property type="match status" value="1"/>
</dbReference>
<evidence type="ECO:0000313" key="2">
    <source>
        <dbReference type="EMBL" id="TQD38841.1"/>
    </source>
</evidence>
<evidence type="ECO:0000259" key="1">
    <source>
        <dbReference type="PROSITE" id="PS50206"/>
    </source>
</evidence>
<dbReference type="RefSeq" id="WP_141421699.1">
    <property type="nucleotide sequence ID" value="NZ_VIAR01000006.1"/>
</dbReference>
<dbReference type="Pfam" id="PF00581">
    <property type="entry name" value="Rhodanese"/>
    <property type="match status" value="1"/>
</dbReference>
<evidence type="ECO:0000313" key="3">
    <source>
        <dbReference type="Proteomes" id="UP000317169"/>
    </source>
</evidence>
<dbReference type="OrthoDB" id="9808735at2"/>
<dbReference type="SUPFAM" id="SSF52821">
    <property type="entry name" value="Rhodanese/Cell cycle control phosphatase"/>
    <property type="match status" value="1"/>
</dbReference>
<gene>
    <name evidence="2" type="ORF">FKR84_07620</name>
</gene>
<reference evidence="2 3" key="1">
    <citation type="submission" date="2019-06" db="EMBL/GenBank/DDBJ databases">
        <title>Flavibacter putida gen. nov., sp. nov., a novel marine bacterium of the family Flavobacteriaceae isolated from coastal seawater.</title>
        <authorList>
            <person name="Feng X."/>
        </authorList>
    </citation>
    <scope>NUCLEOTIDE SEQUENCE [LARGE SCALE GENOMIC DNA]</scope>
    <source>
        <strain evidence="2 3">PLHSN227</strain>
    </source>
</reference>
<dbReference type="PANTHER" id="PTHR43031:SF17">
    <property type="entry name" value="SULFURTRANSFERASE YTWF-RELATED"/>
    <property type="match status" value="1"/>
</dbReference>
<accession>A0A507ZQG7</accession>
<dbReference type="InterPro" id="IPR036873">
    <property type="entry name" value="Rhodanese-like_dom_sf"/>
</dbReference>
<dbReference type="CDD" id="cd00158">
    <property type="entry name" value="RHOD"/>
    <property type="match status" value="1"/>
</dbReference>
<keyword evidence="3" id="KW-1185">Reference proteome</keyword>
<dbReference type="PANTHER" id="PTHR43031">
    <property type="entry name" value="FAD-DEPENDENT OXIDOREDUCTASE"/>
    <property type="match status" value="1"/>
</dbReference>
<sequence length="104" mass="11996">MESLKQAEWAQRLSEDEQAKIIDVRTDEEYEEKHIPNALQIDIYQAPKFMEEINQLDKGKNYYVYCKSGGRSSQACQIMEQVGIKNCYNLEGGIEAWEGATVEE</sequence>
<organism evidence="2 3">
    <name type="scientific">Haloflavibacter putidus</name>
    <dbReference type="NCBI Taxonomy" id="2576776"/>
    <lineage>
        <taxon>Bacteria</taxon>
        <taxon>Pseudomonadati</taxon>
        <taxon>Bacteroidota</taxon>
        <taxon>Flavobacteriia</taxon>
        <taxon>Flavobacteriales</taxon>
        <taxon>Flavobacteriaceae</taxon>
        <taxon>Haloflavibacter</taxon>
    </lineage>
</organism>
<dbReference type="InterPro" id="IPR001763">
    <property type="entry name" value="Rhodanese-like_dom"/>
</dbReference>
<proteinExistence type="predicted"/>
<dbReference type="Gene3D" id="3.40.250.10">
    <property type="entry name" value="Rhodanese-like domain"/>
    <property type="match status" value="1"/>
</dbReference>
<protein>
    <submittedName>
        <fullName evidence="2">Rhodanese-like domain-containing protein</fullName>
    </submittedName>
</protein>
<dbReference type="InterPro" id="IPR050229">
    <property type="entry name" value="GlpE_sulfurtransferase"/>
</dbReference>
<name>A0A507ZQG7_9FLAO</name>
<dbReference type="EMBL" id="VIAR01000006">
    <property type="protein sequence ID" value="TQD38841.1"/>
    <property type="molecule type" value="Genomic_DNA"/>
</dbReference>
<dbReference type="SMART" id="SM00450">
    <property type="entry name" value="RHOD"/>
    <property type="match status" value="1"/>
</dbReference>